<keyword evidence="14" id="KW-1133">Transmembrane helix</keyword>
<feature type="domain" description="EGF-like" evidence="17">
    <location>
        <begin position="324"/>
        <end position="366"/>
    </location>
</feature>
<keyword evidence="8" id="KW-0677">Repeat</keyword>
<feature type="domain" description="SEA" evidence="16">
    <location>
        <begin position="1872"/>
        <end position="1984"/>
    </location>
</feature>
<dbReference type="PROSITE" id="PS50026">
    <property type="entry name" value="EGF_3"/>
    <property type="match status" value="10"/>
</dbReference>
<dbReference type="InterPro" id="IPR026823">
    <property type="entry name" value="cEGF"/>
</dbReference>
<evidence type="ECO:0000313" key="22">
    <source>
        <dbReference type="RefSeq" id="XP_019627937.1"/>
    </source>
</evidence>
<feature type="disulfide bond" evidence="13">
    <location>
        <begin position="1391"/>
        <end position="1400"/>
    </location>
</feature>
<dbReference type="InterPro" id="IPR001881">
    <property type="entry name" value="EGF-like_Ca-bd_dom"/>
</dbReference>
<dbReference type="FunFam" id="2.10.25.10:FF:000038">
    <property type="entry name" value="Fibrillin 2"/>
    <property type="match status" value="3"/>
</dbReference>
<proteinExistence type="inferred from homology"/>
<feature type="domain" description="EGF-like" evidence="17">
    <location>
        <begin position="496"/>
        <end position="535"/>
    </location>
</feature>
<keyword evidence="12" id="KW-0325">Glycoprotein</keyword>
<evidence type="ECO:0000256" key="9">
    <source>
        <dbReference type="ARBA" id="ARBA00022837"/>
    </source>
</evidence>
<dbReference type="InterPro" id="IPR005533">
    <property type="entry name" value="AMOP_dom"/>
</dbReference>
<dbReference type="InterPro" id="IPR003886">
    <property type="entry name" value="NIDO_dom"/>
</dbReference>
<dbReference type="InterPro" id="IPR009030">
    <property type="entry name" value="Growth_fac_rcpt_cys_sf"/>
</dbReference>
<evidence type="ECO:0000256" key="8">
    <source>
        <dbReference type="ARBA" id="ARBA00022737"/>
    </source>
</evidence>
<keyword evidence="20" id="KW-1185">Reference proteome</keyword>
<evidence type="ECO:0000313" key="21">
    <source>
        <dbReference type="RefSeq" id="XP_019627936.1"/>
    </source>
</evidence>
<comment type="similarity">
    <text evidence="3">Belongs to the fibulin family.</text>
</comment>
<feature type="disulfide bond" evidence="13">
    <location>
        <begin position="335"/>
        <end position="352"/>
    </location>
</feature>
<evidence type="ECO:0000259" key="16">
    <source>
        <dbReference type="PROSITE" id="PS50024"/>
    </source>
</evidence>
<evidence type="ECO:0000259" key="18">
    <source>
        <dbReference type="PROSITE" id="PS50856"/>
    </source>
</evidence>
<dbReference type="Pfam" id="PF12662">
    <property type="entry name" value="cEGF"/>
    <property type="match status" value="2"/>
</dbReference>
<dbReference type="PROSITE" id="PS00010">
    <property type="entry name" value="ASX_HYDROXYL"/>
    <property type="match status" value="10"/>
</dbReference>
<evidence type="ECO:0000256" key="5">
    <source>
        <dbReference type="ARBA" id="ARBA00022530"/>
    </source>
</evidence>
<dbReference type="InterPro" id="IPR018097">
    <property type="entry name" value="EGF_Ca-bd_CS"/>
</dbReference>
<evidence type="ECO:0000256" key="10">
    <source>
        <dbReference type="ARBA" id="ARBA00023136"/>
    </source>
</evidence>
<sequence>MRNTLSILLCGLLVATTWQSTGAQGACQCVPTTPGPITTRGMTTPEASTAGASTAGATTGAASTAAATTGAASTAAATTTGAASTAAPTTTGAVSTAAATTTGAASTAGASTAAATTTGAASTAAATTTGAASTAAPTTTGAASTAGASTAAATTTGAASTAAATTTGAASTAAPTTTGAASTAAATTTGAASTAGASTAAATTTGAASTAAATTTGAASTAAATTTGAASTAAATTTGAASTAAPTTTGAASTAAATTAGASTAGAATTVLPTSLATTPYFSTLALSTACVCPPGYVQVFGTASPAAQSTVAPSTAAPTTRALVDECALGTDNCHADATCVDSDPHVGFSCTCNAGYQGNGTYCEDTDECVLSPSSCGSHTTCANLVGSFRCDCMSGFEPLNATHCTDINECTLGVSGCSDICNNTDGSFACDCPAFFKLDVADNKTCVAARSCDTSNPCSPSDVSTCAVTDSGYTCGCNSGYKLADGSQTLCVNVDECATGENNCDPTLGMCTDNAGGFTCSCKAGYTGAGTIGACTDVDECAAGTAVCDPNANCVNTVGAYTCSCDTGYKSIATNGTGFPGECKEDRLFPFGANAGDMSVTGSVASDKTSSLIKVPDGLPLFGGRLCDTLYVLENGLVVATTLKETQDSVAKTIYRHPTTDAAAFGDPVCAVFAPFWADAVVGGEYPSKVWYHYYQKNSGGDDAMLQTIDELTMIPGFNATFALLVTYETMAMAGETARPDMETNTFQGGIITDGVHTFAGAIYEDGGMKWDPQITDSNLVGGKWPAFVGIVVESANGSLIVVENENSRMKTKLANGAKDCSGTNVYCMDSRATEGVWSQADDNADGWVNPRKWCTDWYNAEPAVSAFASAVPCPLTKAHADLDTRFKAASDVSTGGRACYEQNDGSSFTNGGNSLCCYGASDGAFMLNNRELSGNVHRYARSSQNYQDHDVKPRQYCCQDTSSAYCTMYFEKRPMISSDGYEAPQQSAGAGDPHITTLDGFSYSFNGYDEYLMGTNTSDAPRVFQMQGRTKLADVEPGKVPLATVFSGIAVKQPTNDVQIYLNGTGTSVDIYVDSTAYTHAGIDDGSTDSFSDGRFQLVKDSSTSAVTGVKVIFTSGISVEVKAGLGMLTYAVSMTPDMKSKLKGLLGNFNGNNQDEFFWPNGTAVSFTNATNPPEDELFAWGQSWALRTTGDSTLFTVYPDGENAATYGNSSFTPLFFNLDTMFPNETDKARAISVCGGADKKECLFDIALTGNEEVGAAAAAALDAVANSNAALSNTPPVFNVTSEIRATVGQEYGLQLEATDDGSVTITVAQGPGSLNGSNYYTWTPSDTSNYTIQFLATDDVGASTSQTPDVTVCACQNGGTCNFATTLTARSAGFAIAACNCQLGFVGDYCETDYNGCSVTPCYPGVNCTDAVAPLSPGAKEYTCASCPAGMVGDGESCVDLNECLLPSNNSNVHQCKNATCFNEAPGYRCECLSGYSMLADNRTCVDIDECATGADNCHADATCTNTEGSFTCACNTGYSGDGTTCSDIDECQTNNGGCDRICANTKGSYACSCDVGYRLMENKHTCQDIDECAGPSHGCKQFCTNTAGGFACSCKAYYALAADGKSCEPAVSCSNDTSCTQLCAVINATEVCDCNSGYNLDGDGITCNDFDECANAANNSCDPTNGQCTNLPGTFNCSCSTGYQIEAGGGTLCDDIDECQTNNGGCAQVCTNNGGSFLCSCNAGYQLNADGMACDDIDECALGTDTCSHSCVNTGGAYNCTCPDGLKLDLTMKNCIPESQCLVKNCTPSGIASCAVINSVETCLCADGYEANDTMCVDVNECATMCKGTNMKCNNTVGSYMCSCAAGFVEKTVNGSMTCEETKAFSGSIRITSVSFTPDLADTSSAAFKTLAASVKSSLDTMYSSQLGAAFQSTTVTGFTNGSVVTAYTVNMVSNSTVNSTSLAAALQAAVQAGGAGGFSFDASSITVADIDECAGENSCHAQATCTNTEGSYTCTCNNGYTDNSATGAKAGSSCEATQTEEASNSQTLAIALGVTFGILGLAIIMAIIVMVALKSKKGTATINPEE</sequence>
<evidence type="ECO:0000256" key="11">
    <source>
        <dbReference type="ARBA" id="ARBA00023157"/>
    </source>
</evidence>
<dbReference type="Pfam" id="PF14670">
    <property type="entry name" value="FXa_inhibition"/>
    <property type="match status" value="1"/>
</dbReference>
<dbReference type="FunFam" id="2.10.25.10:FF:000240">
    <property type="entry name" value="Vitamin K-dependent protein S"/>
    <property type="match status" value="1"/>
</dbReference>
<evidence type="ECO:0000256" key="3">
    <source>
        <dbReference type="ARBA" id="ARBA00006127"/>
    </source>
</evidence>
<feature type="domain" description="EGF-like" evidence="17">
    <location>
        <begin position="1660"/>
        <end position="1705"/>
    </location>
</feature>
<dbReference type="PROSITE" id="PS01187">
    <property type="entry name" value="EGF_CA"/>
    <property type="match status" value="7"/>
</dbReference>
<dbReference type="PANTHER" id="PTHR24050">
    <property type="entry name" value="PA14 DOMAIN-CONTAINING PROTEIN"/>
    <property type="match status" value="1"/>
</dbReference>
<feature type="domain" description="EGF-like" evidence="17">
    <location>
        <begin position="1497"/>
        <end position="1537"/>
    </location>
</feature>
<evidence type="ECO:0000256" key="13">
    <source>
        <dbReference type="PROSITE-ProRule" id="PRU00076"/>
    </source>
</evidence>
<dbReference type="SUPFAM" id="SSF82671">
    <property type="entry name" value="SEA domain"/>
    <property type="match status" value="1"/>
</dbReference>
<dbReference type="InterPro" id="IPR036364">
    <property type="entry name" value="SEA_dom_sf"/>
</dbReference>
<dbReference type="GeneID" id="109472591"/>
<feature type="chain" id="PRO_5044647656" evidence="15">
    <location>
        <begin position="24"/>
        <end position="2078"/>
    </location>
</feature>
<feature type="domain" description="EGF-like" evidence="17">
    <location>
        <begin position="1981"/>
        <end position="2018"/>
    </location>
</feature>
<dbReference type="InterPro" id="IPR000082">
    <property type="entry name" value="SEA_dom"/>
</dbReference>
<feature type="transmembrane region" description="Helical" evidence="14">
    <location>
        <begin position="2040"/>
        <end position="2065"/>
    </location>
</feature>
<keyword evidence="9" id="KW-0106">Calcium</keyword>
<feature type="domain" description="EGF-like" evidence="17">
    <location>
        <begin position="1359"/>
        <end position="1401"/>
    </location>
</feature>
<name>A0A6P4ZE55_BRABE</name>
<keyword evidence="14" id="KW-0812">Transmembrane</keyword>
<dbReference type="SMART" id="SM00723">
    <property type="entry name" value="AMOP"/>
    <property type="match status" value="1"/>
</dbReference>
<dbReference type="PROSITE" id="PS51233">
    <property type="entry name" value="VWFD"/>
    <property type="match status" value="1"/>
</dbReference>
<dbReference type="FunFam" id="2.10.25.10:FF:000005">
    <property type="entry name" value="Fibrillin 2"/>
    <property type="match status" value="1"/>
</dbReference>
<dbReference type="PROSITE" id="PS00022">
    <property type="entry name" value="EGF_1"/>
    <property type="match status" value="1"/>
</dbReference>
<evidence type="ECO:0000313" key="20">
    <source>
        <dbReference type="Proteomes" id="UP000515135"/>
    </source>
</evidence>
<dbReference type="SMART" id="SM00181">
    <property type="entry name" value="EGF"/>
    <property type="match status" value="19"/>
</dbReference>
<dbReference type="Pfam" id="PF12947">
    <property type="entry name" value="EGF_3"/>
    <property type="match status" value="2"/>
</dbReference>
<keyword evidence="11 13" id="KW-1015">Disulfide bond</keyword>
<feature type="domain" description="AMOP" evidence="18">
    <location>
        <begin position="850"/>
        <end position="977"/>
    </location>
</feature>
<dbReference type="SMART" id="SM00179">
    <property type="entry name" value="EGF_CA"/>
    <property type="match status" value="15"/>
</dbReference>
<evidence type="ECO:0000256" key="4">
    <source>
        <dbReference type="ARBA" id="ARBA00022525"/>
    </source>
</evidence>
<reference evidence="21 22" key="1">
    <citation type="submission" date="2025-04" db="UniProtKB">
        <authorList>
            <consortium name="RefSeq"/>
        </authorList>
    </citation>
    <scope>IDENTIFICATION</scope>
    <source>
        <tissue evidence="21 22">Gonad</tissue>
    </source>
</reference>
<evidence type="ECO:0000256" key="1">
    <source>
        <dbReference type="ARBA" id="ARBA00004370"/>
    </source>
</evidence>
<dbReference type="KEGG" id="bbel:109472591"/>
<dbReference type="InterPro" id="IPR001846">
    <property type="entry name" value="VWF_type-D"/>
</dbReference>
<dbReference type="Pfam" id="PF01390">
    <property type="entry name" value="SEA"/>
    <property type="match status" value="1"/>
</dbReference>
<evidence type="ECO:0000256" key="12">
    <source>
        <dbReference type="ARBA" id="ARBA00023180"/>
    </source>
</evidence>
<dbReference type="SMART" id="SM00200">
    <property type="entry name" value="SEA"/>
    <property type="match status" value="1"/>
</dbReference>
<dbReference type="Gene3D" id="3.30.70.960">
    <property type="entry name" value="SEA domain"/>
    <property type="match status" value="1"/>
</dbReference>
<keyword evidence="5" id="KW-0272">Extracellular matrix</keyword>
<dbReference type="InterPro" id="IPR049883">
    <property type="entry name" value="NOTCH1_EGF-like"/>
</dbReference>
<dbReference type="InterPro" id="IPR000742">
    <property type="entry name" value="EGF"/>
</dbReference>
<dbReference type="SMART" id="SM00539">
    <property type="entry name" value="NIDO"/>
    <property type="match status" value="1"/>
</dbReference>
<evidence type="ECO:0000256" key="15">
    <source>
        <dbReference type="SAM" id="SignalP"/>
    </source>
</evidence>
<dbReference type="PANTHER" id="PTHR24050:SF28">
    <property type="entry name" value="UROMODULIN-LIKE"/>
    <property type="match status" value="1"/>
</dbReference>
<evidence type="ECO:0000259" key="17">
    <source>
        <dbReference type="PROSITE" id="PS50026"/>
    </source>
</evidence>
<protein>
    <submittedName>
        <fullName evidence="21 22">Mucin-like protein isoform X1</fullName>
    </submittedName>
</protein>
<dbReference type="Proteomes" id="UP000515135">
    <property type="component" value="Unplaced"/>
</dbReference>
<dbReference type="OrthoDB" id="4405280at2759"/>
<accession>A0A6P4ZE55</accession>
<evidence type="ECO:0000256" key="7">
    <source>
        <dbReference type="ARBA" id="ARBA00022729"/>
    </source>
</evidence>
<feature type="domain" description="VWFD" evidence="19">
    <location>
        <begin position="989"/>
        <end position="1199"/>
    </location>
</feature>
<dbReference type="SUPFAM" id="SSF57196">
    <property type="entry name" value="EGF/Laminin"/>
    <property type="match status" value="2"/>
</dbReference>
<dbReference type="RefSeq" id="XP_019627937.1">
    <property type="nucleotide sequence ID" value="XM_019772378.1"/>
</dbReference>
<keyword evidence="7 15" id="KW-0732">Signal</keyword>
<dbReference type="PROSITE" id="PS01186">
    <property type="entry name" value="EGF_2"/>
    <property type="match status" value="7"/>
</dbReference>
<keyword evidence="4" id="KW-0964">Secreted</keyword>
<feature type="domain" description="EGF-like" evidence="17">
    <location>
        <begin position="1747"/>
        <end position="1787"/>
    </location>
</feature>
<gene>
    <name evidence="21 22" type="primary">LOC109472591</name>
</gene>
<comment type="subcellular location">
    <subcellularLocation>
        <location evidence="1">Membrane</location>
    </subcellularLocation>
    <subcellularLocation>
        <location evidence="2">Secreted</location>
        <location evidence="2">Extracellular space</location>
        <location evidence="2">Extracellular matrix</location>
    </subcellularLocation>
</comment>
<evidence type="ECO:0000256" key="14">
    <source>
        <dbReference type="SAM" id="Phobius"/>
    </source>
</evidence>
<dbReference type="Pfam" id="PF07645">
    <property type="entry name" value="EGF_CA"/>
    <property type="match status" value="8"/>
</dbReference>
<keyword evidence="6 13" id="KW-0245">EGF-like domain</keyword>
<dbReference type="Gene3D" id="2.10.25.10">
    <property type="entry name" value="Laminin"/>
    <property type="match status" value="17"/>
</dbReference>
<dbReference type="PROSITE" id="PS50024">
    <property type="entry name" value="SEA"/>
    <property type="match status" value="1"/>
</dbReference>
<dbReference type="GO" id="GO:0007160">
    <property type="term" value="P:cell-matrix adhesion"/>
    <property type="evidence" value="ECO:0007669"/>
    <property type="project" value="InterPro"/>
</dbReference>
<dbReference type="GO" id="GO:0071944">
    <property type="term" value="C:cell periphery"/>
    <property type="evidence" value="ECO:0007669"/>
    <property type="project" value="UniProtKB-ARBA"/>
</dbReference>
<dbReference type="PROSITE" id="PS50856">
    <property type="entry name" value="AMOP"/>
    <property type="match status" value="1"/>
</dbReference>
<feature type="signal peptide" evidence="15">
    <location>
        <begin position="1"/>
        <end position="23"/>
    </location>
</feature>
<dbReference type="GO" id="GO:0005509">
    <property type="term" value="F:calcium ion binding"/>
    <property type="evidence" value="ECO:0007669"/>
    <property type="project" value="InterPro"/>
</dbReference>
<evidence type="ECO:0000256" key="2">
    <source>
        <dbReference type="ARBA" id="ARBA00004498"/>
    </source>
</evidence>
<organism evidence="20 21">
    <name type="scientific">Branchiostoma belcheri</name>
    <name type="common">Amphioxus</name>
    <dbReference type="NCBI Taxonomy" id="7741"/>
    <lineage>
        <taxon>Eukaryota</taxon>
        <taxon>Metazoa</taxon>
        <taxon>Chordata</taxon>
        <taxon>Cephalochordata</taxon>
        <taxon>Leptocardii</taxon>
        <taxon>Amphioxiformes</taxon>
        <taxon>Branchiostomatidae</taxon>
        <taxon>Branchiostoma</taxon>
    </lineage>
</organism>
<feature type="domain" description="EGF-like" evidence="17">
    <location>
        <begin position="367"/>
        <end position="408"/>
    </location>
</feature>
<dbReference type="RefSeq" id="XP_019627936.1">
    <property type="nucleotide sequence ID" value="XM_019772377.1"/>
</dbReference>
<keyword evidence="10 14" id="KW-0472">Membrane</keyword>
<dbReference type="SUPFAM" id="SSF57184">
    <property type="entry name" value="Growth factor receptor domain"/>
    <property type="match status" value="6"/>
</dbReference>
<dbReference type="CDD" id="cd00054">
    <property type="entry name" value="EGF_CA"/>
    <property type="match status" value="7"/>
</dbReference>
<feature type="domain" description="EGF-like" evidence="17">
    <location>
        <begin position="540"/>
        <end position="578"/>
    </location>
</feature>
<dbReference type="InterPro" id="IPR052235">
    <property type="entry name" value="Nephronectin_domain"/>
</dbReference>
<feature type="domain" description="EGF-like" evidence="17">
    <location>
        <begin position="1829"/>
        <end position="1865"/>
    </location>
</feature>
<dbReference type="GO" id="GO:0016020">
    <property type="term" value="C:membrane"/>
    <property type="evidence" value="ECO:0007669"/>
    <property type="project" value="UniProtKB-SubCell"/>
</dbReference>
<dbReference type="Pfam" id="PF06119">
    <property type="entry name" value="NIDO"/>
    <property type="match status" value="1"/>
</dbReference>
<dbReference type="InterPro" id="IPR000152">
    <property type="entry name" value="EGF-type_Asp/Asn_hydroxyl_site"/>
</dbReference>
<evidence type="ECO:0000256" key="6">
    <source>
        <dbReference type="ARBA" id="ARBA00022536"/>
    </source>
</evidence>
<dbReference type="FunFam" id="2.10.25.10:FF:000008">
    <property type="entry name" value="Signal peptide, CUB domain, EGF-like 2"/>
    <property type="match status" value="1"/>
</dbReference>
<evidence type="ECO:0000259" key="19">
    <source>
        <dbReference type="PROSITE" id="PS51233"/>
    </source>
</evidence>
<dbReference type="InterPro" id="IPR024731">
    <property type="entry name" value="NELL2-like_EGF"/>
</dbReference>
<comment type="caution">
    <text evidence="13">Lacks conserved residue(s) required for the propagation of feature annotation.</text>
</comment>